<evidence type="ECO:0000256" key="2">
    <source>
        <dbReference type="RuleBase" id="RU003707"/>
    </source>
</evidence>
<comment type="similarity">
    <text evidence="1 2">Belongs to the enoyl-CoA hydratase/isomerase family.</text>
</comment>
<dbReference type="InterPro" id="IPR029045">
    <property type="entry name" value="ClpP/crotonase-like_dom_sf"/>
</dbReference>
<dbReference type="PANTHER" id="PTHR11941">
    <property type="entry name" value="ENOYL-COA HYDRATASE-RELATED"/>
    <property type="match status" value="1"/>
</dbReference>
<reference evidence="3 4" key="1">
    <citation type="journal article" date="2019" name="Int. J. Syst. Evol. Microbiol.">
        <title>The Global Catalogue of Microorganisms (GCM) 10K type strain sequencing project: providing services to taxonomists for standard genome sequencing and annotation.</title>
        <authorList>
            <consortium name="The Broad Institute Genomics Platform"/>
            <consortium name="The Broad Institute Genome Sequencing Center for Infectious Disease"/>
            <person name="Wu L."/>
            <person name="Ma J."/>
        </authorList>
    </citation>
    <scope>NUCLEOTIDE SEQUENCE [LARGE SCALE GENOMIC DNA]</scope>
    <source>
        <strain evidence="3 4">JCM 9383</strain>
    </source>
</reference>
<organism evidence="3 4">
    <name type="scientific">Saccharopolyspora taberi</name>
    <dbReference type="NCBI Taxonomy" id="60895"/>
    <lineage>
        <taxon>Bacteria</taxon>
        <taxon>Bacillati</taxon>
        <taxon>Actinomycetota</taxon>
        <taxon>Actinomycetes</taxon>
        <taxon>Pseudonocardiales</taxon>
        <taxon>Pseudonocardiaceae</taxon>
        <taxon>Saccharopolyspora</taxon>
    </lineage>
</organism>
<sequence length="260" mass="26593">MDTPASSVAVSVEASVATLVLHNPASKNALTRPMRDRMVEVFAELAGRADVKAVVVTGAAGDFCAGMDLSEFRPGTETAATGDFVRVEEALAHCPVPTIAAIDGYCVGGGVQLAIACDIRVAAPGARFAVTPAKLGIVYPAASVARLVRTVGPAVAKRLLFTADLIDARTALRHGIVTDLADEGGVLASAESVARTVASRSSVSTAAAKEMIGFAAATGEVPAEVADRWQEAENGDLPVGLEAFAARRAPVFPDRAVGGR</sequence>
<gene>
    <name evidence="3" type="ORF">GCM10010470_20190</name>
</gene>
<dbReference type="InterPro" id="IPR018376">
    <property type="entry name" value="Enoyl-CoA_hyd/isom_CS"/>
</dbReference>
<accession>A0ABN3VAR5</accession>
<proteinExistence type="inferred from homology"/>
<evidence type="ECO:0000313" key="3">
    <source>
        <dbReference type="EMBL" id="GAA2785931.1"/>
    </source>
</evidence>
<comment type="caution">
    <text evidence="3">The sequence shown here is derived from an EMBL/GenBank/DDBJ whole genome shotgun (WGS) entry which is preliminary data.</text>
</comment>
<name>A0ABN3VAR5_9PSEU</name>
<dbReference type="CDD" id="cd06558">
    <property type="entry name" value="crotonase-like"/>
    <property type="match status" value="1"/>
</dbReference>
<dbReference type="Proteomes" id="UP001500979">
    <property type="component" value="Unassembled WGS sequence"/>
</dbReference>
<dbReference type="PANTHER" id="PTHR11941:SF127">
    <property type="entry name" value="ENOYL-COA HYDRATASE ECHA18 (ENOYL HYDRASE) (UNSATURATED ACYL-COA HYDRATASE) (CROTONASE)-RELATED"/>
    <property type="match status" value="1"/>
</dbReference>
<dbReference type="Pfam" id="PF00378">
    <property type="entry name" value="ECH_1"/>
    <property type="match status" value="1"/>
</dbReference>
<protein>
    <submittedName>
        <fullName evidence="3">Enoyl-CoA hydratase/isomerase family protein</fullName>
    </submittedName>
</protein>
<dbReference type="EMBL" id="BAAAUX010000011">
    <property type="protein sequence ID" value="GAA2785931.1"/>
    <property type="molecule type" value="Genomic_DNA"/>
</dbReference>
<evidence type="ECO:0000313" key="4">
    <source>
        <dbReference type="Proteomes" id="UP001500979"/>
    </source>
</evidence>
<dbReference type="RefSeq" id="WP_344679284.1">
    <property type="nucleotide sequence ID" value="NZ_BAAAUX010000011.1"/>
</dbReference>
<dbReference type="SUPFAM" id="SSF52096">
    <property type="entry name" value="ClpP/crotonase"/>
    <property type="match status" value="1"/>
</dbReference>
<keyword evidence="4" id="KW-1185">Reference proteome</keyword>
<dbReference type="InterPro" id="IPR001753">
    <property type="entry name" value="Enoyl-CoA_hydra/iso"/>
</dbReference>
<evidence type="ECO:0000256" key="1">
    <source>
        <dbReference type="ARBA" id="ARBA00005254"/>
    </source>
</evidence>
<dbReference type="Gene3D" id="3.90.226.10">
    <property type="entry name" value="2-enoyl-CoA Hydratase, Chain A, domain 1"/>
    <property type="match status" value="1"/>
</dbReference>
<dbReference type="PROSITE" id="PS00166">
    <property type="entry name" value="ENOYL_COA_HYDRATASE"/>
    <property type="match status" value="1"/>
</dbReference>